<gene>
    <name evidence="1" type="ORF">IAG03_01365</name>
</gene>
<comment type="caution">
    <text evidence="1">The sequence shown here is derived from an EMBL/GenBank/DDBJ whole genome shotgun (WGS) entry which is preliminary data.</text>
</comment>
<sequence>MNNPFPRTEVAGVSLSRMIIGTNWMVGYSHTGPAADEMIQNRHSTPETLVPMFKAYLDNGVDTIMGLFGIEGTAQVYKAIQEAQQKYGKEIKIIDTPIINVDDNPQARREAEAVIKRCKEMGATFCLIHHSSVEQLVDKNQKKIHRLDDYTKMIRDAGMIPGLSAHMPEIIVYSDLNEYDVQTYIQIYNCMGFLMQVEIETVSRIIWEAKKPVMTIKPMAAGRCTPYVGLNFSWSTLRDCDMVTVGCFGENEVYEDIEISRAALEHRYPIIQARKSPNQNQAAFGKK</sequence>
<accession>A0A926HRD3</accession>
<protein>
    <submittedName>
        <fullName evidence="1">Uncharacterized protein</fullName>
    </submittedName>
</protein>
<proteinExistence type="predicted"/>
<dbReference type="EMBL" id="JACRSN010000001">
    <property type="protein sequence ID" value="MBC8532670.1"/>
    <property type="molecule type" value="Genomic_DNA"/>
</dbReference>
<reference evidence="1" key="1">
    <citation type="submission" date="2020-08" db="EMBL/GenBank/DDBJ databases">
        <title>Genome public.</title>
        <authorList>
            <person name="Liu C."/>
            <person name="Sun Q."/>
        </authorList>
    </citation>
    <scope>NUCLEOTIDE SEQUENCE</scope>
    <source>
        <strain evidence="1">NSJ-40</strain>
    </source>
</reference>
<organism evidence="1 2">
    <name type="scientific">Yeguia hominis</name>
    <dbReference type="NCBI Taxonomy" id="2763662"/>
    <lineage>
        <taxon>Bacteria</taxon>
        <taxon>Bacillati</taxon>
        <taxon>Bacillota</taxon>
        <taxon>Clostridia</taxon>
        <taxon>Eubacteriales</taxon>
        <taxon>Yeguiaceae</taxon>
        <taxon>Yeguia</taxon>
    </lineage>
</organism>
<keyword evidence="2" id="KW-1185">Reference proteome</keyword>
<name>A0A926HRD3_9FIRM</name>
<dbReference type="AlphaFoldDB" id="A0A926HRD3"/>
<dbReference type="RefSeq" id="WP_249317880.1">
    <property type="nucleotide sequence ID" value="NZ_JACRSN010000001.1"/>
</dbReference>
<evidence type="ECO:0000313" key="1">
    <source>
        <dbReference type="EMBL" id="MBC8532670.1"/>
    </source>
</evidence>
<dbReference type="Proteomes" id="UP000651482">
    <property type="component" value="Unassembled WGS sequence"/>
</dbReference>
<evidence type="ECO:0000313" key="2">
    <source>
        <dbReference type="Proteomes" id="UP000651482"/>
    </source>
</evidence>